<dbReference type="EMBL" id="KP795560">
    <property type="protein sequence ID" value="AKN38055.1"/>
    <property type="molecule type" value="Genomic_DNA"/>
</dbReference>
<dbReference type="AlphaFoldDB" id="A0A0H3ZPC3"/>
<feature type="coiled-coil region" evidence="1">
    <location>
        <begin position="167"/>
        <end position="194"/>
    </location>
</feature>
<sequence>MTTAQSILTAYLLEHPQHNQFAAAINLELAERAFHAQSFNPERRGAMVILDYAQRCERFLSDLEAKILAAKSNGAKLVNDGDYKNFLEEQFTDFQTIIAHCFTDYIHAESSCMSSMVTGPARFPVEKNRKRMNSAHNKYEAISAKEKSLMKRALKIILPDGDGMTIKSDAGNAREQLESKIEALKKEQVQRKAINAMVRTVYPKGCLKSGATESDITQLIEKLILTFDLDETAAKNLLKPDRSYGRVIPYADFTLRNRNQEIKRYESRLVEQKRLDEERSSCEFGATLENGVKYELSEDNKIVIHFGFKPDDETRKILKANAFKFSRYRDSAWVRKHTLNAQYAFEKSVLPIIKELTE</sequence>
<name>A0A0H3ZPC3_9VIBR</name>
<evidence type="ECO:0000313" key="2">
    <source>
        <dbReference type="EMBL" id="AKN38055.1"/>
    </source>
</evidence>
<organism evidence="2">
    <name type="scientific">Vibrio tasmaniensis</name>
    <dbReference type="NCBI Taxonomy" id="212663"/>
    <lineage>
        <taxon>Bacteria</taxon>
        <taxon>Pseudomonadati</taxon>
        <taxon>Pseudomonadota</taxon>
        <taxon>Gammaproteobacteria</taxon>
        <taxon>Vibrionales</taxon>
        <taxon>Vibrionaceae</taxon>
        <taxon>Vibrio</taxon>
    </lineage>
</organism>
<proteinExistence type="predicted"/>
<protein>
    <submittedName>
        <fullName evidence="2">Uncharacterized protein</fullName>
    </submittedName>
</protein>
<accession>A0A0H3ZPC3</accession>
<keyword evidence="1" id="KW-0175">Coiled coil</keyword>
<evidence type="ECO:0000256" key="1">
    <source>
        <dbReference type="SAM" id="Coils"/>
    </source>
</evidence>
<reference evidence="2" key="1">
    <citation type="journal article" date="2015" name="MBio">
        <title>Eco-Evolutionary Dynamics of Episomes among Ecologically Cohesive Bacterial Populations.</title>
        <authorList>
            <person name="Xue H."/>
            <person name="Cordero O.X."/>
            <person name="Camas F.M."/>
            <person name="Trimble W."/>
            <person name="Meyer F."/>
            <person name="Guglielmini J."/>
            <person name="Rocha E.P."/>
            <person name="Polz M.F."/>
        </authorList>
    </citation>
    <scope>NUCLEOTIDE SEQUENCE</scope>
    <source>
        <strain evidence="2">FF_210</strain>
    </source>
</reference>